<feature type="region of interest" description="Disordered" evidence="1">
    <location>
        <begin position="63"/>
        <end position="85"/>
    </location>
</feature>
<evidence type="ECO:0000313" key="3">
    <source>
        <dbReference type="Proteomes" id="UP000218334"/>
    </source>
</evidence>
<gene>
    <name evidence="2" type="ORF">ARMSODRAFT_1019894</name>
</gene>
<proteinExistence type="predicted"/>
<evidence type="ECO:0000256" key="1">
    <source>
        <dbReference type="SAM" id="MobiDB-lite"/>
    </source>
</evidence>
<dbReference type="Proteomes" id="UP000218334">
    <property type="component" value="Unassembled WGS sequence"/>
</dbReference>
<sequence length="85" mass="9594">MGDKLDKEKGRIIEELVAPDFKSSHSIEIIRQRAQEKECSREASQNAKPGTIKCMQFTFSVDQPSPAVNTPIQKPDLKPSPEFHK</sequence>
<dbReference type="EMBL" id="KZ293433">
    <property type="protein sequence ID" value="PBK68325.1"/>
    <property type="molecule type" value="Genomic_DNA"/>
</dbReference>
<evidence type="ECO:0000313" key="2">
    <source>
        <dbReference type="EMBL" id="PBK68325.1"/>
    </source>
</evidence>
<feature type="compositionally biased region" description="Polar residues" evidence="1">
    <location>
        <begin position="63"/>
        <end position="72"/>
    </location>
</feature>
<protein>
    <submittedName>
        <fullName evidence="2">Uncharacterized protein</fullName>
    </submittedName>
</protein>
<dbReference type="STRING" id="1076256.A0A2H3BBT7"/>
<dbReference type="AlphaFoldDB" id="A0A2H3BBT7"/>
<name>A0A2H3BBT7_9AGAR</name>
<organism evidence="2 3">
    <name type="scientific">Armillaria solidipes</name>
    <dbReference type="NCBI Taxonomy" id="1076256"/>
    <lineage>
        <taxon>Eukaryota</taxon>
        <taxon>Fungi</taxon>
        <taxon>Dikarya</taxon>
        <taxon>Basidiomycota</taxon>
        <taxon>Agaricomycotina</taxon>
        <taxon>Agaricomycetes</taxon>
        <taxon>Agaricomycetidae</taxon>
        <taxon>Agaricales</taxon>
        <taxon>Marasmiineae</taxon>
        <taxon>Physalacriaceae</taxon>
        <taxon>Armillaria</taxon>
    </lineage>
</organism>
<keyword evidence="3" id="KW-1185">Reference proteome</keyword>
<feature type="compositionally biased region" description="Basic and acidic residues" evidence="1">
    <location>
        <begin position="75"/>
        <end position="85"/>
    </location>
</feature>
<reference evidence="3" key="1">
    <citation type="journal article" date="2017" name="Nat. Ecol. Evol.">
        <title>Genome expansion and lineage-specific genetic innovations in the forest pathogenic fungi Armillaria.</title>
        <authorList>
            <person name="Sipos G."/>
            <person name="Prasanna A.N."/>
            <person name="Walter M.C."/>
            <person name="O'Connor E."/>
            <person name="Balint B."/>
            <person name="Krizsan K."/>
            <person name="Kiss B."/>
            <person name="Hess J."/>
            <person name="Varga T."/>
            <person name="Slot J."/>
            <person name="Riley R."/>
            <person name="Boka B."/>
            <person name="Rigling D."/>
            <person name="Barry K."/>
            <person name="Lee J."/>
            <person name="Mihaltcheva S."/>
            <person name="LaButti K."/>
            <person name="Lipzen A."/>
            <person name="Waldron R."/>
            <person name="Moloney N.M."/>
            <person name="Sperisen C."/>
            <person name="Kredics L."/>
            <person name="Vagvoelgyi C."/>
            <person name="Patrignani A."/>
            <person name="Fitzpatrick D."/>
            <person name="Nagy I."/>
            <person name="Doyle S."/>
            <person name="Anderson J.B."/>
            <person name="Grigoriev I.V."/>
            <person name="Gueldener U."/>
            <person name="Muensterkoetter M."/>
            <person name="Nagy L.G."/>
        </authorList>
    </citation>
    <scope>NUCLEOTIDE SEQUENCE [LARGE SCALE GENOMIC DNA]</scope>
    <source>
        <strain evidence="3">28-4</strain>
    </source>
</reference>
<accession>A0A2H3BBT7</accession>